<dbReference type="OrthoDB" id="115803at2"/>
<evidence type="ECO:0008006" key="3">
    <source>
        <dbReference type="Google" id="ProtNLM"/>
    </source>
</evidence>
<organism evidence="1 2">
    <name type="scientific">Acidobacterium capsulatum (strain ATCC 51196 / DSM 11244 / BCRC 80197 / JCM 7670 / NBRC 15755 / NCIMB 13165 / 161)</name>
    <dbReference type="NCBI Taxonomy" id="240015"/>
    <lineage>
        <taxon>Bacteria</taxon>
        <taxon>Pseudomonadati</taxon>
        <taxon>Acidobacteriota</taxon>
        <taxon>Terriglobia</taxon>
        <taxon>Terriglobales</taxon>
        <taxon>Acidobacteriaceae</taxon>
        <taxon>Acidobacterium</taxon>
    </lineage>
</organism>
<protein>
    <recommendedName>
        <fullName evidence="3">Carboxypeptidase regulatory-like domain-containing protein</fullName>
    </recommendedName>
</protein>
<dbReference type="Proteomes" id="UP000002207">
    <property type="component" value="Chromosome"/>
</dbReference>
<sequence>MESMEWMDYERFGRSNAPAVSASPALKLANREGTALSGAVFGTGSRFSRFDRFYPFSGCSLWQRILWLLVFSAAVAASAFAQPIQAPAAQPGNISGTVTDAEGDVIADATVTLQAPGGQAPVVVKANDYGGFAFNNVPAGGPYHVQIAAPGCIPWTSPAFSLQPGQFLTVKQIAVQISGGTTSIVVKPAETPLQLATEQVKQEEKQRVFGVIPNFYVSYDPHAAPLTTKLKYKLALRTTVDPVTVVGAAFLAAVQQAGDTPNYQQGWDGYAQRFGADYTDGFTDVMLGGAILPSLLHQDPRYFYQGTGSVRSRLFHALMSPFFCRGDNGKTEFNYSSIGGDLGSGAISNLYYPKSNRGVSVTISNTLITTAGRMVSATVQEFVLKKLTTNSGPSH</sequence>
<dbReference type="InterPro" id="IPR013784">
    <property type="entry name" value="Carb-bd-like_fold"/>
</dbReference>
<evidence type="ECO:0000313" key="2">
    <source>
        <dbReference type="Proteomes" id="UP000002207"/>
    </source>
</evidence>
<dbReference type="KEGG" id="aca:ACP_2732"/>
<dbReference type="AlphaFoldDB" id="C1F340"/>
<dbReference type="Pfam" id="PF13620">
    <property type="entry name" value="CarboxypepD_reg"/>
    <property type="match status" value="1"/>
</dbReference>
<dbReference type="HOGENOM" id="CLU_053531_0_0_0"/>
<dbReference type="GO" id="GO:0030246">
    <property type="term" value="F:carbohydrate binding"/>
    <property type="evidence" value="ECO:0007669"/>
    <property type="project" value="InterPro"/>
</dbReference>
<dbReference type="EMBL" id="CP001472">
    <property type="protein sequence ID" value="ACO33933.1"/>
    <property type="molecule type" value="Genomic_DNA"/>
</dbReference>
<evidence type="ECO:0000313" key="1">
    <source>
        <dbReference type="EMBL" id="ACO33933.1"/>
    </source>
</evidence>
<dbReference type="InParanoid" id="C1F340"/>
<proteinExistence type="predicted"/>
<accession>C1F340</accession>
<reference evidence="1 2" key="1">
    <citation type="journal article" date="2009" name="Appl. Environ. Microbiol.">
        <title>Three genomes from the phylum Acidobacteria provide insight into the lifestyles of these microorganisms in soils.</title>
        <authorList>
            <person name="Ward N.L."/>
            <person name="Challacombe J.F."/>
            <person name="Janssen P.H."/>
            <person name="Henrissat B."/>
            <person name="Coutinho P.M."/>
            <person name="Wu M."/>
            <person name="Xie G."/>
            <person name="Haft D.H."/>
            <person name="Sait M."/>
            <person name="Badger J."/>
            <person name="Barabote R.D."/>
            <person name="Bradley B."/>
            <person name="Brettin T.S."/>
            <person name="Brinkac L.M."/>
            <person name="Bruce D."/>
            <person name="Creasy T."/>
            <person name="Daugherty S.C."/>
            <person name="Davidsen T.M."/>
            <person name="DeBoy R.T."/>
            <person name="Detter J.C."/>
            <person name="Dodson R.J."/>
            <person name="Durkin A.S."/>
            <person name="Ganapathy A."/>
            <person name="Gwinn-Giglio M."/>
            <person name="Han C.S."/>
            <person name="Khouri H."/>
            <person name="Kiss H."/>
            <person name="Kothari S.P."/>
            <person name="Madupu R."/>
            <person name="Nelson K.E."/>
            <person name="Nelson W.C."/>
            <person name="Paulsen I."/>
            <person name="Penn K."/>
            <person name="Ren Q."/>
            <person name="Rosovitz M.J."/>
            <person name="Selengut J.D."/>
            <person name="Shrivastava S."/>
            <person name="Sullivan S.A."/>
            <person name="Tapia R."/>
            <person name="Thompson L.S."/>
            <person name="Watkins K.L."/>
            <person name="Yang Q."/>
            <person name="Yu C."/>
            <person name="Zafar N."/>
            <person name="Zhou L."/>
            <person name="Kuske C.R."/>
        </authorList>
    </citation>
    <scope>NUCLEOTIDE SEQUENCE [LARGE SCALE GENOMIC DNA]</scope>
    <source>
        <strain evidence="2">ATCC 51196 / DSM 11244 / BCRC 80197 / JCM 7670 / NBRC 15755 / NCIMB 13165 / 161</strain>
    </source>
</reference>
<dbReference type="SUPFAM" id="SSF49452">
    <property type="entry name" value="Starch-binding domain-like"/>
    <property type="match status" value="1"/>
</dbReference>
<name>C1F340_ACIC5</name>
<keyword evidence="2" id="KW-1185">Reference proteome</keyword>
<gene>
    <name evidence="1" type="ordered locus">ACP_2732</name>
</gene>
<dbReference type="eggNOG" id="ENOG502Z8GS">
    <property type="taxonomic scope" value="Bacteria"/>
</dbReference>
<dbReference type="Gene3D" id="2.60.40.1120">
    <property type="entry name" value="Carboxypeptidase-like, regulatory domain"/>
    <property type="match status" value="1"/>
</dbReference>